<proteinExistence type="predicted"/>
<dbReference type="Pfam" id="PF04347">
    <property type="entry name" value="FliO"/>
    <property type="match status" value="1"/>
</dbReference>
<keyword evidence="9" id="KW-1185">Reference proteome</keyword>
<evidence type="ECO:0000256" key="6">
    <source>
        <dbReference type="SAM" id="MobiDB-lite"/>
    </source>
</evidence>
<dbReference type="KEGG" id="sper:EW093_15440"/>
<evidence type="ECO:0008006" key="10">
    <source>
        <dbReference type="Google" id="ProtNLM"/>
    </source>
</evidence>
<evidence type="ECO:0000256" key="3">
    <source>
        <dbReference type="ARBA" id="ARBA00022692"/>
    </source>
</evidence>
<dbReference type="GO" id="GO:0044781">
    <property type="term" value="P:bacterial-type flagellum organization"/>
    <property type="evidence" value="ECO:0007669"/>
    <property type="project" value="InterPro"/>
</dbReference>
<evidence type="ECO:0000256" key="7">
    <source>
        <dbReference type="SAM" id="Phobius"/>
    </source>
</evidence>
<reference evidence="8 9" key="1">
    <citation type="submission" date="2019-02" db="EMBL/GenBank/DDBJ databases">
        <authorList>
            <person name="Fomenkov A."/>
            <person name="Dubinina G."/>
            <person name="Grabovich M."/>
            <person name="Vincze T."/>
            <person name="Roberts R.J."/>
        </authorList>
    </citation>
    <scope>NUCLEOTIDE SEQUENCE [LARGE SCALE GENOMIC DNA]</scope>
    <source>
        <strain evidence="8 9">P</strain>
    </source>
</reference>
<reference evidence="8 9" key="2">
    <citation type="submission" date="2019-09" db="EMBL/GenBank/DDBJ databases">
        <title>Complete Genome Sequence and Methylome Analysis of free living Spirochaetas.</title>
        <authorList>
            <person name="Leshcheva N."/>
            <person name="Mikheeva N."/>
        </authorList>
    </citation>
    <scope>NUCLEOTIDE SEQUENCE [LARGE SCALE GENOMIC DNA]</scope>
    <source>
        <strain evidence="8 9">P</strain>
    </source>
</reference>
<evidence type="ECO:0000256" key="4">
    <source>
        <dbReference type="ARBA" id="ARBA00022989"/>
    </source>
</evidence>
<keyword evidence="4 7" id="KW-1133">Transmembrane helix</keyword>
<protein>
    <recommendedName>
        <fullName evidence="10">Flagellar protein</fullName>
    </recommendedName>
</protein>
<organism evidence="8 9">
    <name type="scientific">Thiospirochaeta perfilievii</name>
    <dbReference type="NCBI Taxonomy" id="252967"/>
    <lineage>
        <taxon>Bacteria</taxon>
        <taxon>Pseudomonadati</taxon>
        <taxon>Spirochaetota</taxon>
        <taxon>Spirochaetia</taxon>
        <taxon>Spirochaetales</taxon>
        <taxon>Spirochaetaceae</taxon>
        <taxon>Thiospirochaeta</taxon>
    </lineage>
</organism>
<evidence type="ECO:0000256" key="2">
    <source>
        <dbReference type="ARBA" id="ARBA00022475"/>
    </source>
</evidence>
<evidence type="ECO:0000313" key="9">
    <source>
        <dbReference type="Proteomes" id="UP000323824"/>
    </source>
</evidence>
<dbReference type="OrthoDB" id="371386at2"/>
<keyword evidence="2" id="KW-1003">Cell membrane</keyword>
<comment type="subcellular location">
    <subcellularLocation>
        <location evidence="1">Cell membrane</location>
    </subcellularLocation>
</comment>
<keyword evidence="3 7" id="KW-0812">Transmembrane</keyword>
<evidence type="ECO:0000313" key="8">
    <source>
        <dbReference type="EMBL" id="QEN06025.1"/>
    </source>
</evidence>
<feature type="transmembrane region" description="Helical" evidence="7">
    <location>
        <begin position="12"/>
        <end position="29"/>
    </location>
</feature>
<accession>A0A5C1QD78</accession>
<feature type="region of interest" description="Disordered" evidence="6">
    <location>
        <begin position="180"/>
        <end position="200"/>
    </location>
</feature>
<keyword evidence="5 7" id="KW-0472">Membrane</keyword>
<sequence length="200" mass="22480">MKLYLRELNPLRIRTLIVIFLFSINFTIFSQEGNETKRDEVDETKLSLTENANNTPELGNNTVGVRDYLVVVFVLILVIAALYFVLKVIKKVGGNRVGLDNDLIHVISTKALKGTTALHLVEVGNQVFLIGATDNSINPIAEITDKETRDMISLNLSSDNVPQTSFFQFFSDKLKSNNIEESSEQATPKVQTNKDKLDRY</sequence>
<evidence type="ECO:0000256" key="1">
    <source>
        <dbReference type="ARBA" id="ARBA00004236"/>
    </source>
</evidence>
<gene>
    <name evidence="8" type="ORF">EW093_15440</name>
</gene>
<dbReference type="InterPro" id="IPR022781">
    <property type="entry name" value="Flagellar_biosynth_FliO"/>
</dbReference>
<dbReference type="AlphaFoldDB" id="A0A5C1QD78"/>
<feature type="compositionally biased region" description="Polar residues" evidence="6">
    <location>
        <begin position="180"/>
        <end position="191"/>
    </location>
</feature>
<dbReference type="EMBL" id="CP035807">
    <property type="protein sequence ID" value="QEN06025.1"/>
    <property type="molecule type" value="Genomic_DNA"/>
</dbReference>
<feature type="transmembrane region" description="Helical" evidence="7">
    <location>
        <begin position="68"/>
        <end position="86"/>
    </location>
</feature>
<dbReference type="Proteomes" id="UP000323824">
    <property type="component" value="Chromosome"/>
</dbReference>
<evidence type="ECO:0000256" key="5">
    <source>
        <dbReference type="ARBA" id="ARBA00023136"/>
    </source>
</evidence>
<name>A0A5C1QD78_9SPIO</name>
<dbReference type="GO" id="GO:0016020">
    <property type="term" value="C:membrane"/>
    <property type="evidence" value="ECO:0007669"/>
    <property type="project" value="InterPro"/>
</dbReference>